<reference evidence="1 2" key="2">
    <citation type="journal article" date="2004" name="Nature">
        <title>Finishing the euchromatic sequence of the human genome.</title>
        <authorList>
            <consortium name="International Human Genome Sequencing Consortium"/>
        </authorList>
    </citation>
    <scope>NUCLEOTIDE SEQUENCE [LARGE SCALE GENOMIC DNA]</scope>
</reference>
<evidence type="ECO:0000313" key="2">
    <source>
        <dbReference type="Proteomes" id="UP000005640"/>
    </source>
</evidence>
<proteinExistence type="predicted"/>
<keyword evidence="2" id="KW-1185">Reference proteome</keyword>
<feature type="non-terminal residue" evidence="1">
    <location>
        <position position="11"/>
    </location>
</feature>
<feature type="non-terminal residue" evidence="1">
    <location>
        <position position="1"/>
    </location>
</feature>
<sequence>VFGGGTQLIIL</sequence>
<dbReference type="HGNC" id="HGNC:5866">
    <property type="gene designation" value="IGLJ4"/>
</dbReference>
<dbReference type="InParanoid" id="A0A0A0MTA1"/>
<dbReference type="VEuPathDB" id="HostDB:ENSG00000211680"/>
<reference evidence="1" key="5">
    <citation type="submission" date="2025-09" db="UniProtKB">
        <authorList>
            <consortium name="Ensembl"/>
        </authorList>
    </citation>
    <scope>IDENTIFICATION</scope>
</reference>
<dbReference type="BioMuta" id="IGLJ4"/>
<organism evidence="1 2">
    <name type="scientific">Homo sapiens</name>
    <name type="common">Human</name>
    <dbReference type="NCBI Taxonomy" id="9606"/>
    <lineage>
        <taxon>Eukaryota</taxon>
        <taxon>Metazoa</taxon>
        <taxon>Chordata</taxon>
        <taxon>Craniata</taxon>
        <taxon>Vertebrata</taxon>
        <taxon>Euteleostomi</taxon>
        <taxon>Mammalia</taxon>
        <taxon>Eutheria</taxon>
        <taxon>Euarchontoglires</taxon>
        <taxon>Primates</taxon>
        <taxon>Haplorrhini</taxon>
        <taxon>Catarrhini</taxon>
        <taxon>Hominidae</taxon>
        <taxon>Homo</taxon>
    </lineage>
</organism>
<reference evidence="1 2" key="1">
    <citation type="journal article" date="2001" name="Nature">
        <title>Initial sequencing and analysis of the human genome.</title>
        <authorList>
            <consortium name="International Human Genome Sequencing Consortium"/>
            <person name="Lander E.S."/>
            <person name="Linton L.M."/>
            <person name="Birren B."/>
            <person name="Nusbaum C."/>
            <person name="Zody M.C."/>
            <person name="Baldwin J."/>
            <person name="Devon K."/>
            <person name="Dewar K."/>
            <person name="Doyle M."/>
            <person name="FitzHugh W."/>
            <person name="Funke R."/>
            <person name="Gage D."/>
            <person name="Harris K."/>
            <person name="Heaford A."/>
            <person name="Howland J."/>
            <person name="Kann L."/>
            <person name="Lehoczky J."/>
            <person name="LeVine R."/>
            <person name="McEwan P."/>
            <person name="McKernan K."/>
            <person name="Meldrim J."/>
            <person name="Mesirov J.P."/>
            <person name="Miranda C."/>
            <person name="Morris W."/>
            <person name="Naylor J."/>
            <person name="Raymond C."/>
            <person name="Rosetti M."/>
            <person name="Santos R."/>
            <person name="Sheridan A."/>
            <person name="Sougnez C."/>
            <person name="Stange-Thomann N."/>
            <person name="Stojanovic N."/>
            <person name="Subramanian A."/>
            <person name="Wyman D."/>
            <person name="Rogers J."/>
            <person name="Sulston J."/>
            <person name="Ainscough R."/>
            <person name="Beck S."/>
            <person name="Bentley D."/>
            <person name="Burton J."/>
            <person name="Clee C."/>
            <person name="Carter N."/>
            <person name="Coulson A."/>
            <person name="Deadman R."/>
            <person name="Deloukas P."/>
            <person name="Dunham A."/>
            <person name="Dunham I."/>
            <person name="Durbin R."/>
            <person name="French L."/>
            <person name="Grafham D."/>
            <person name="Gregory S."/>
            <person name="Hubbard T."/>
            <person name="Humphray S."/>
            <person name="Hunt A."/>
            <person name="Jones M."/>
            <person name="Lloyd C."/>
            <person name="McMurray A."/>
            <person name="Matthews L."/>
            <person name="Mercer S."/>
            <person name="Milne S."/>
            <person name="Mullikin J.C."/>
            <person name="Mungall A."/>
            <person name="Plumb R."/>
            <person name="Ross M."/>
            <person name="Shownkeen R."/>
            <person name="Sims S."/>
            <person name="Waterston R.H."/>
            <person name="Wilson R.K."/>
            <person name="Hillier L.W."/>
            <person name="McPherson J.D."/>
            <person name="Marra M.A."/>
            <person name="Mardis E.R."/>
            <person name="Fulton L.A."/>
            <person name="Chinwalla A.T."/>
            <person name="Pepin K.H."/>
            <person name="Gish W.R."/>
            <person name="Chissoe S.L."/>
            <person name="Wendl M.C."/>
            <person name="Delehaunty K.D."/>
            <person name="Miner T.L."/>
            <person name="Delehaunty A."/>
            <person name="Kramer J.B."/>
            <person name="Cook L.L."/>
            <person name="Fulton R.S."/>
            <person name="Johnson D.L."/>
            <person name="Minx P.J."/>
            <person name="Clifton S.W."/>
            <person name="Hawkins T."/>
            <person name="Branscomb E."/>
            <person name="Predki P."/>
            <person name="Richardson P."/>
            <person name="Wenning S."/>
            <person name="Slezak T."/>
            <person name="Doggett N."/>
            <person name="Cheng J.F."/>
            <person name="Olsen A."/>
            <person name="Lucas S."/>
            <person name="Elkin C."/>
            <person name="Uberbacher E."/>
            <person name="Frazier M."/>
            <person name="Gibbs R.A."/>
            <person name="Muzny D.M."/>
            <person name="Scherer S.E."/>
            <person name="Bouck J.B."/>
            <person name="Sodergren E.J."/>
            <person name="Worley K.C."/>
            <person name="Rives C.M."/>
            <person name="Gorrell J.H."/>
            <person name="Metzker M.L."/>
            <person name="Naylor S.L."/>
            <person name="Kucherlapati R.S."/>
            <person name="Nelson D.L."/>
            <person name="Weinstock G.M."/>
            <person name="Sakaki Y."/>
            <person name="Fujiyama A."/>
            <person name="Hattori M."/>
            <person name="Yada T."/>
            <person name="Toyoda A."/>
            <person name="Itoh T."/>
            <person name="Kawagoe C."/>
            <person name="Watanabe H."/>
            <person name="Totoki Y."/>
            <person name="Taylor T."/>
            <person name="Weissenbach J."/>
            <person name="Heilig R."/>
            <person name="Saurin W."/>
            <person name="Artiguenave F."/>
            <person name="Brottier P."/>
            <person name="Bruls T."/>
            <person name="Pelletier E."/>
            <person name="Robert C."/>
            <person name="Wincker P."/>
            <person name="Smith D.R."/>
            <person name="Doucette-Stamm L."/>
            <person name="Rubenfield M."/>
            <person name="Weinstock K."/>
            <person name="Lee H.M."/>
            <person name="Dubois J."/>
            <person name="Rosenthal A."/>
            <person name="Platzer M."/>
            <person name="Nyakatura G."/>
            <person name="Taudien S."/>
            <person name="Rump A."/>
            <person name="Yang H."/>
            <person name="Yu J."/>
            <person name="Wang J."/>
            <person name="Huang G."/>
            <person name="Gu J."/>
            <person name="Hood L."/>
            <person name="Rowen L."/>
            <person name="Madan A."/>
            <person name="Qin S."/>
            <person name="Davis R.W."/>
            <person name="Federspiel N.A."/>
            <person name="Abola A.P."/>
            <person name="Proctor M.J."/>
            <person name="Myers R.M."/>
            <person name="Schmutz J."/>
            <person name="Dickson M."/>
            <person name="Grimwood J."/>
            <person name="Cox D.R."/>
            <person name="Olson M.V."/>
            <person name="Kaul R."/>
            <person name="Raymond C."/>
            <person name="Shimizu N."/>
            <person name="Kawasaki K."/>
            <person name="Minoshima S."/>
            <person name="Evans G.A."/>
            <person name="Athanasiou M."/>
            <person name="Schultz R."/>
            <person name="Roe B.A."/>
            <person name="Chen F."/>
            <person name="Pan H."/>
            <person name="Ramser J."/>
            <person name="Lehrach H."/>
            <person name="Reinhardt R."/>
            <person name="McCombie W.R."/>
            <person name="de la Bastide M."/>
            <person name="Dedhia N."/>
            <person name="Blocker H."/>
            <person name="Hornischer K."/>
            <person name="Nordsiek G."/>
            <person name="Agarwala R."/>
            <person name="Aravind L."/>
            <person name="Bailey J.A."/>
            <person name="Bateman A."/>
            <person name="Batzoglou S."/>
            <person name="Birney E."/>
            <person name="Bork P."/>
            <person name="Brown D.G."/>
            <person name="Burge C.B."/>
            <person name="Cerutti L."/>
            <person name="Chen H.C."/>
            <person name="Church D."/>
            <person name="Clamp M."/>
            <person name="Copley R.R."/>
            <person name="Doerks T."/>
            <person name="Eddy S.R."/>
            <person name="Eichler E.E."/>
            <person name="Furey T.S."/>
            <person name="Galagan J."/>
            <person name="Gilbert J.G."/>
            <person name="Harmon C."/>
            <person name="Hayashizaki Y."/>
            <person name="Haussler D."/>
            <person name="Hermjakob H."/>
            <person name="Hokamp K."/>
            <person name="Jang W."/>
            <person name="Johnson L.S."/>
            <person name="Jones T.A."/>
            <person name="Kasif S."/>
            <person name="Kaspryzk A."/>
            <person name="Kennedy S."/>
            <person name="Kent W.J."/>
            <person name="Kitts P."/>
            <person name="Koonin E.V."/>
            <person name="Korf I."/>
            <person name="Kulp D."/>
            <person name="Lancet D."/>
            <person name="Lowe T.M."/>
            <person name="McLysaght A."/>
            <person name="Mikkelsen T."/>
            <person name="Moran J.V."/>
            <person name="Mulder N."/>
            <person name="Pollara V.J."/>
            <person name="Ponting C.P."/>
            <person name="Schuler G."/>
            <person name="Schultz J."/>
            <person name="Slater G."/>
            <person name="Smit A.F."/>
            <person name="Stupka E."/>
            <person name="Szustakowski J."/>
            <person name="Thierry-Mieg D."/>
            <person name="Thierry-Mieg J."/>
            <person name="Wagner L."/>
            <person name="Wallis J."/>
            <person name="Wheeler R."/>
            <person name="Williams A."/>
            <person name="Wolf Y.I."/>
            <person name="Wolfe K.H."/>
            <person name="Yang S.P."/>
            <person name="Yeh R.F."/>
            <person name="Collins F."/>
            <person name="Guyer M.S."/>
            <person name="Peterson J."/>
            <person name="Felsenfeld A."/>
            <person name="Wetterstrand K.A."/>
            <person name="Patrinos A."/>
            <person name="Morgan M.J."/>
            <person name="de Jong P."/>
            <person name="Catanese J.J."/>
            <person name="Osoegawa K."/>
            <person name="Shizuya H."/>
            <person name="Choi S."/>
            <person name="Chen Y.J."/>
        </authorList>
    </citation>
    <scope>NUCLEOTIDE SEQUENCE [LARGE SCALE GENOMIC DNA]</scope>
</reference>
<evidence type="ECO:0000313" key="1">
    <source>
        <dbReference type="Ensembl" id="ENSP00000419997.1"/>
    </source>
</evidence>
<gene>
    <name evidence="1" type="primary">IGLJ4</name>
</gene>
<dbReference type="GeneCards" id="IGLJ4"/>
<dbReference type="EMBL" id="AC245028">
    <property type="status" value="NOT_ANNOTATED_CDS"/>
    <property type="molecule type" value="Genomic_DNA"/>
</dbReference>
<dbReference type="PAN-GO" id="A0A0A0MTA1">
    <property type="GO annotations" value="0 GO annotations based on evolutionary models"/>
</dbReference>
<dbReference type="Ensembl" id="ENST00000390326.2">
    <property type="protein sequence ID" value="ENSP00000419997.1"/>
    <property type="gene ID" value="ENSG00000211680.2"/>
</dbReference>
<accession>A0A0A0MTA1</accession>
<dbReference type="AGR" id="HGNC:5866"/>
<protein>
    <submittedName>
        <fullName evidence="1">Immunoglobulin lambda joining 4 (non-functional)</fullName>
    </submittedName>
</protein>
<dbReference type="HOGENOM" id="CLU_221942_7_3_1"/>
<dbReference type="Proteomes" id="UP000005640">
    <property type="component" value="Chromosome 22"/>
</dbReference>
<name>A0A0A0MTA1_HUMAN</name>
<reference evidence="1" key="4">
    <citation type="submission" date="2025-08" db="UniProtKB">
        <authorList>
            <consortium name="Ensembl"/>
        </authorList>
    </citation>
    <scope>IDENTIFICATION</scope>
</reference>
<reference evidence="1 2" key="3">
    <citation type="journal article" date="2008" name="Genome Biol.">
        <title>Finishing the finished human chromosome 22 sequence.</title>
        <authorList>
            <person name="Cole C.G."/>
            <person name="McCann O.T."/>
            <person name="Collins J.E."/>
            <person name="Oliver K."/>
            <person name="Willey D."/>
            <person name="Gribble S.M."/>
            <person name="Yang F."/>
            <person name="McLaren K."/>
            <person name="Rogers J."/>
            <person name="Ning Z."/>
            <person name="Beare D.M."/>
            <person name="Dunham I."/>
        </authorList>
    </citation>
    <scope>NUCLEOTIDE SEQUENCE [LARGE SCALE GENOMIC DNA]</scope>
</reference>
<dbReference type="Bgee" id="ENSG00000211680">
    <property type="expression patterns" value="Expressed in tonsil and 26 other cell types or tissues"/>
</dbReference>
<dbReference type="UCSC" id="uc062ced.1">
    <property type="organism name" value="human"/>
</dbReference>